<dbReference type="EMBL" id="FOUJ01000008">
    <property type="protein sequence ID" value="SFM91899.1"/>
    <property type="molecule type" value="Genomic_DNA"/>
</dbReference>
<dbReference type="SUPFAM" id="SSF49503">
    <property type="entry name" value="Cupredoxins"/>
    <property type="match status" value="3"/>
</dbReference>
<accession>A0A1I4USE2</accession>
<dbReference type="OrthoDB" id="11088at2157"/>
<keyword evidence="2" id="KW-1185">Reference proteome</keyword>
<organism evidence="1 2">
    <name type="scientific">Methanolobus profundi</name>
    <dbReference type="NCBI Taxonomy" id="487685"/>
    <lineage>
        <taxon>Archaea</taxon>
        <taxon>Methanobacteriati</taxon>
        <taxon>Methanobacteriota</taxon>
        <taxon>Stenosarchaea group</taxon>
        <taxon>Methanomicrobia</taxon>
        <taxon>Methanosarcinales</taxon>
        <taxon>Methanosarcinaceae</taxon>
        <taxon>Methanolobus</taxon>
    </lineage>
</organism>
<name>A0A1I4USE2_9EURY</name>
<evidence type="ECO:0000313" key="1">
    <source>
        <dbReference type="EMBL" id="SFM91899.1"/>
    </source>
</evidence>
<gene>
    <name evidence="1" type="ORF">SAMN04488696_2850</name>
</gene>
<dbReference type="STRING" id="487685.SAMN04488696_2850"/>
<dbReference type="InterPro" id="IPR052721">
    <property type="entry name" value="ET_Amicyanin"/>
</dbReference>
<dbReference type="Proteomes" id="UP000198535">
    <property type="component" value="Unassembled WGS sequence"/>
</dbReference>
<protein>
    <submittedName>
        <fullName evidence="1">Plastocyanin</fullName>
    </submittedName>
</protein>
<dbReference type="AlphaFoldDB" id="A0A1I4USE2"/>
<sequence>MGHIRTAVLVSVLFTTVILLFTSVSVAATGMGMSASSMDPDGENYEFLMVRVVTPDSLEVTVGDTVTWRNLQRPKVPIVLVSIDGLWDDATLYYGKTFSYTFEEPGTYAFTVQDNPAMAGTIVVSEGTMRSVADTSEDEEMMVPEPVIMMTQSNEQVMSRMQEQVMDHRNEFLIVRTLTPTSMEVYAGEAVTWRNLQRPKMPVVLISDEGLWDDQTLYYGKTFSYIFDEPGTYSFSIQDHPEMSGTVVVSEKRMASVEDEDTEAVMVAPGPVMMKEGEEVGTMEQVRVRVEEQTMEHNYEFLLVRVATPESMEIEAGETVTWRNLQRPKFPLVLVSDDGLWDDQTLYYGKTFSYTFENAGTYSFSVQGNPAMTGTIVVK</sequence>
<dbReference type="RefSeq" id="WP_091938093.1">
    <property type="nucleotide sequence ID" value="NZ_FOUJ01000008.1"/>
</dbReference>
<dbReference type="PANTHER" id="PTHR36507">
    <property type="entry name" value="BLL1555 PROTEIN"/>
    <property type="match status" value="1"/>
</dbReference>
<dbReference type="InterPro" id="IPR008972">
    <property type="entry name" value="Cupredoxin"/>
</dbReference>
<evidence type="ECO:0000313" key="2">
    <source>
        <dbReference type="Proteomes" id="UP000198535"/>
    </source>
</evidence>
<reference evidence="2" key="1">
    <citation type="submission" date="2016-10" db="EMBL/GenBank/DDBJ databases">
        <authorList>
            <person name="Varghese N."/>
            <person name="Submissions S."/>
        </authorList>
    </citation>
    <scope>NUCLEOTIDE SEQUENCE [LARGE SCALE GENOMIC DNA]</scope>
    <source>
        <strain evidence="2">Mob M</strain>
    </source>
</reference>
<dbReference type="PANTHER" id="PTHR36507:SF1">
    <property type="entry name" value="BLL1555 PROTEIN"/>
    <property type="match status" value="1"/>
</dbReference>
<proteinExistence type="predicted"/>
<dbReference type="Gene3D" id="2.60.40.420">
    <property type="entry name" value="Cupredoxins - blue copper proteins"/>
    <property type="match status" value="3"/>
</dbReference>